<keyword evidence="2" id="KW-1185">Reference proteome</keyword>
<dbReference type="Proteomes" id="UP000273044">
    <property type="component" value="Chromosome"/>
</dbReference>
<dbReference type="AlphaFoldDB" id="A0A3S4U0E5"/>
<dbReference type="Pfam" id="PF04883">
    <property type="entry name" value="HK97-gp10_like"/>
    <property type="match status" value="1"/>
</dbReference>
<proteinExistence type="predicted"/>
<accession>A0A3S4U0E5</accession>
<protein>
    <submittedName>
        <fullName evidence="1">Bacteriophage protein of uncharacterized function (DUF646)</fullName>
    </submittedName>
</protein>
<dbReference type="EMBL" id="LR134406">
    <property type="protein sequence ID" value="VEH70250.1"/>
    <property type="molecule type" value="Genomic_DNA"/>
</dbReference>
<sequence>MAKAQITLTTRFIDSLQTISSAIDACADDVLHAGASIVEARMRSNLQQAIRQGQHPSRSTGQLLSALGTTLVKVNSRGDHNIKVGFVENRTDGRSNALIANVLEHGRFNQPAHPFLAPTRSQTRAPAVAAMKQALASRISQVQP</sequence>
<dbReference type="InterPro" id="IPR010064">
    <property type="entry name" value="HK97-gp10_tail"/>
</dbReference>
<reference evidence="1 2" key="1">
    <citation type="submission" date="2018-12" db="EMBL/GenBank/DDBJ databases">
        <authorList>
            <consortium name="Pathogen Informatics"/>
        </authorList>
    </citation>
    <scope>NUCLEOTIDE SEQUENCE [LARGE SCALE GENOMIC DNA]</scope>
    <source>
        <strain evidence="1 2">NCTC12967</strain>
    </source>
</reference>
<gene>
    <name evidence="1" type="ORF">NCTC12967_01545</name>
</gene>
<evidence type="ECO:0000313" key="1">
    <source>
        <dbReference type="EMBL" id="VEH70250.1"/>
    </source>
</evidence>
<organism evidence="1 2">
    <name type="scientific">Arachnia propionica</name>
    <dbReference type="NCBI Taxonomy" id="1750"/>
    <lineage>
        <taxon>Bacteria</taxon>
        <taxon>Bacillati</taxon>
        <taxon>Actinomycetota</taxon>
        <taxon>Actinomycetes</taxon>
        <taxon>Propionibacteriales</taxon>
        <taxon>Propionibacteriaceae</taxon>
        <taxon>Arachnia</taxon>
    </lineage>
</organism>
<evidence type="ECO:0000313" key="2">
    <source>
        <dbReference type="Proteomes" id="UP000273044"/>
    </source>
</evidence>
<name>A0A3S4U0E5_9ACTN</name>